<dbReference type="Proteomes" id="UP000092460">
    <property type="component" value="Unassembled WGS sequence"/>
</dbReference>
<dbReference type="VEuPathDB" id="VectorBase:GPPI031119"/>
<organism evidence="1 2">
    <name type="scientific">Glossina palpalis gambiensis</name>
    <dbReference type="NCBI Taxonomy" id="67801"/>
    <lineage>
        <taxon>Eukaryota</taxon>
        <taxon>Metazoa</taxon>
        <taxon>Ecdysozoa</taxon>
        <taxon>Arthropoda</taxon>
        <taxon>Hexapoda</taxon>
        <taxon>Insecta</taxon>
        <taxon>Pterygota</taxon>
        <taxon>Neoptera</taxon>
        <taxon>Endopterygota</taxon>
        <taxon>Diptera</taxon>
        <taxon>Brachycera</taxon>
        <taxon>Muscomorpha</taxon>
        <taxon>Hippoboscoidea</taxon>
        <taxon>Glossinidae</taxon>
        <taxon>Glossina</taxon>
    </lineage>
</organism>
<dbReference type="AlphaFoldDB" id="A0A1B0BID4"/>
<evidence type="ECO:0000313" key="2">
    <source>
        <dbReference type="Proteomes" id="UP000092460"/>
    </source>
</evidence>
<dbReference type="EMBL" id="JXJN01014907">
    <property type="status" value="NOT_ANNOTATED_CDS"/>
    <property type="molecule type" value="Genomic_DNA"/>
</dbReference>
<dbReference type="EnsemblMetazoa" id="GPPI031119-RA">
    <property type="protein sequence ID" value="GPPI031119-PA"/>
    <property type="gene ID" value="GPPI031119"/>
</dbReference>
<proteinExistence type="predicted"/>
<evidence type="ECO:0000313" key="1">
    <source>
        <dbReference type="EnsemblMetazoa" id="GPPI031119-PA"/>
    </source>
</evidence>
<sequence>MLADLLQKYTYQLLVIYLNSYNVISEAQTKVILATVTKLAQLLKLRKLNKMKTAFAKHAIVHIKKLDKDDVIHLDNAQT</sequence>
<name>A0A1B0BID4_9MUSC</name>
<protein>
    <submittedName>
        <fullName evidence="1">Uncharacterized protein</fullName>
    </submittedName>
</protein>
<reference evidence="2" key="1">
    <citation type="submission" date="2015-01" db="EMBL/GenBank/DDBJ databases">
        <authorList>
            <person name="Aksoy S."/>
            <person name="Warren W."/>
            <person name="Wilson R.K."/>
        </authorList>
    </citation>
    <scope>NUCLEOTIDE SEQUENCE [LARGE SCALE GENOMIC DNA]</scope>
    <source>
        <strain evidence="2">IAEA</strain>
    </source>
</reference>
<accession>A0A1B0BID4</accession>
<keyword evidence="2" id="KW-1185">Reference proteome</keyword>
<reference evidence="1" key="2">
    <citation type="submission" date="2020-05" db="UniProtKB">
        <authorList>
            <consortium name="EnsemblMetazoa"/>
        </authorList>
    </citation>
    <scope>IDENTIFICATION</scope>
    <source>
        <strain evidence="1">IAEA</strain>
    </source>
</reference>